<accession>A0A3N4JJX2</accession>
<name>A0A3N4JJX2_9PEZI</name>
<proteinExistence type="predicted"/>
<dbReference type="PANTHER" id="PTHR47843">
    <property type="entry name" value="BTB DOMAIN-CONTAINING PROTEIN-RELATED"/>
    <property type="match status" value="1"/>
</dbReference>
<dbReference type="EMBL" id="ML120409">
    <property type="protein sequence ID" value="RPA97001.1"/>
    <property type="molecule type" value="Genomic_DNA"/>
</dbReference>
<feature type="region of interest" description="Disordered" evidence="2">
    <location>
        <begin position="83"/>
        <end position="186"/>
    </location>
</feature>
<sequence>MVPKLSSFLRSDVLNVVAGLDQKQFRVHGELLASYSSSLWWRANNQLGCDGHDREIVIDGHDGATVGRFAEFLYTGDYEAPGPVRLPDTSGKDVKGDCASSPPKTTSAEDITTSQCEAAPPFVPEIDVNPTHPEQEEMLPDYDEPERTTPEPPATNPCDPPQSTMAPEDIPEAASQQGMPEPEMEDHFDPAQFDFKDVFLAHVKVCTLAHNFELDPLEALAIMRLEEVFSKIALVAPGTRVVSNFAELVEYAYKHSTGKRLREAILKFFSPNVSVLRDSQLQKLVCNGGDLAADFMGIVCDKLKGSELENGQLLLDLNILNTKLKLAIAEKNQEQVETEVGFRSSSREGKKSSLEMRVHMKHLETVQKAHAEALEHLEKEKGEIDSLTATIVTYAEQCHKMKRQNDMVFAENSTIKQELEKSKERVLRYQARLHAT</sequence>
<dbReference type="STRING" id="1336337.A0A3N4JJX2"/>
<protein>
    <recommendedName>
        <fullName evidence="5">BTB domain-containing protein</fullName>
    </recommendedName>
</protein>
<dbReference type="Proteomes" id="UP000276215">
    <property type="component" value="Unassembled WGS sequence"/>
</dbReference>
<dbReference type="OrthoDB" id="9997739at2759"/>
<evidence type="ECO:0000256" key="1">
    <source>
        <dbReference type="SAM" id="Coils"/>
    </source>
</evidence>
<evidence type="ECO:0000313" key="4">
    <source>
        <dbReference type="Proteomes" id="UP000276215"/>
    </source>
</evidence>
<keyword evidence="4" id="KW-1185">Reference proteome</keyword>
<evidence type="ECO:0000313" key="3">
    <source>
        <dbReference type="EMBL" id="RPA97001.1"/>
    </source>
</evidence>
<gene>
    <name evidence="3" type="ORF">L873DRAFT_1791284</name>
</gene>
<dbReference type="InterPro" id="IPR011333">
    <property type="entry name" value="SKP1/BTB/POZ_sf"/>
</dbReference>
<evidence type="ECO:0000256" key="2">
    <source>
        <dbReference type="SAM" id="MobiDB-lite"/>
    </source>
</evidence>
<keyword evidence="1" id="KW-0175">Coiled coil</keyword>
<feature type="coiled-coil region" evidence="1">
    <location>
        <begin position="319"/>
        <end position="432"/>
    </location>
</feature>
<dbReference type="AlphaFoldDB" id="A0A3N4JJX2"/>
<evidence type="ECO:0008006" key="5">
    <source>
        <dbReference type="Google" id="ProtNLM"/>
    </source>
</evidence>
<organism evidence="3 4">
    <name type="scientific">Choiromyces venosus 120613-1</name>
    <dbReference type="NCBI Taxonomy" id="1336337"/>
    <lineage>
        <taxon>Eukaryota</taxon>
        <taxon>Fungi</taxon>
        <taxon>Dikarya</taxon>
        <taxon>Ascomycota</taxon>
        <taxon>Pezizomycotina</taxon>
        <taxon>Pezizomycetes</taxon>
        <taxon>Pezizales</taxon>
        <taxon>Tuberaceae</taxon>
        <taxon>Choiromyces</taxon>
    </lineage>
</organism>
<feature type="compositionally biased region" description="Polar residues" evidence="2">
    <location>
        <begin position="102"/>
        <end position="116"/>
    </location>
</feature>
<reference evidence="3 4" key="1">
    <citation type="journal article" date="2018" name="Nat. Ecol. Evol.">
        <title>Pezizomycetes genomes reveal the molecular basis of ectomycorrhizal truffle lifestyle.</title>
        <authorList>
            <person name="Murat C."/>
            <person name="Payen T."/>
            <person name="Noel B."/>
            <person name="Kuo A."/>
            <person name="Morin E."/>
            <person name="Chen J."/>
            <person name="Kohler A."/>
            <person name="Krizsan K."/>
            <person name="Balestrini R."/>
            <person name="Da Silva C."/>
            <person name="Montanini B."/>
            <person name="Hainaut M."/>
            <person name="Levati E."/>
            <person name="Barry K.W."/>
            <person name="Belfiori B."/>
            <person name="Cichocki N."/>
            <person name="Clum A."/>
            <person name="Dockter R.B."/>
            <person name="Fauchery L."/>
            <person name="Guy J."/>
            <person name="Iotti M."/>
            <person name="Le Tacon F."/>
            <person name="Lindquist E.A."/>
            <person name="Lipzen A."/>
            <person name="Malagnac F."/>
            <person name="Mello A."/>
            <person name="Molinier V."/>
            <person name="Miyauchi S."/>
            <person name="Poulain J."/>
            <person name="Riccioni C."/>
            <person name="Rubini A."/>
            <person name="Sitrit Y."/>
            <person name="Splivallo R."/>
            <person name="Traeger S."/>
            <person name="Wang M."/>
            <person name="Zifcakova L."/>
            <person name="Wipf D."/>
            <person name="Zambonelli A."/>
            <person name="Paolocci F."/>
            <person name="Nowrousian M."/>
            <person name="Ottonello S."/>
            <person name="Baldrian P."/>
            <person name="Spatafora J.W."/>
            <person name="Henrissat B."/>
            <person name="Nagy L.G."/>
            <person name="Aury J.M."/>
            <person name="Wincker P."/>
            <person name="Grigoriev I.V."/>
            <person name="Bonfante P."/>
            <person name="Martin F.M."/>
        </authorList>
    </citation>
    <scope>NUCLEOTIDE SEQUENCE [LARGE SCALE GENOMIC DNA]</scope>
    <source>
        <strain evidence="3 4">120613-1</strain>
    </source>
</reference>
<feature type="compositionally biased region" description="Pro residues" evidence="2">
    <location>
        <begin position="150"/>
        <end position="160"/>
    </location>
</feature>
<dbReference type="Gene3D" id="3.30.710.10">
    <property type="entry name" value="Potassium Channel Kv1.1, Chain A"/>
    <property type="match status" value="1"/>
</dbReference>